<evidence type="ECO:0000313" key="3">
    <source>
        <dbReference type="Proteomes" id="UP000054735"/>
    </source>
</evidence>
<gene>
    <name evidence="1" type="ORF">Lbir_2702</name>
    <name evidence="2" type="ORF">NCTC12437_00960</name>
</gene>
<organism evidence="2 4">
    <name type="scientific">Legionella birminghamensis</name>
    <dbReference type="NCBI Taxonomy" id="28083"/>
    <lineage>
        <taxon>Bacteria</taxon>
        <taxon>Pseudomonadati</taxon>
        <taxon>Pseudomonadota</taxon>
        <taxon>Gammaproteobacteria</taxon>
        <taxon>Legionellales</taxon>
        <taxon>Legionellaceae</taxon>
        <taxon>Legionella</taxon>
    </lineage>
</organism>
<keyword evidence="3" id="KW-1185">Reference proteome</keyword>
<evidence type="ECO:0000313" key="4">
    <source>
        <dbReference type="Proteomes" id="UP000255066"/>
    </source>
</evidence>
<evidence type="ECO:0000313" key="1">
    <source>
        <dbReference type="EMBL" id="KTC68100.1"/>
    </source>
</evidence>
<evidence type="ECO:0000313" key="2">
    <source>
        <dbReference type="EMBL" id="STX31190.1"/>
    </source>
</evidence>
<dbReference type="EMBL" id="UGNW01000001">
    <property type="protein sequence ID" value="STX31190.1"/>
    <property type="molecule type" value="Genomic_DNA"/>
</dbReference>
<dbReference type="Proteomes" id="UP000054735">
    <property type="component" value="Unassembled WGS sequence"/>
</dbReference>
<reference evidence="1 3" key="1">
    <citation type="submission" date="2015-11" db="EMBL/GenBank/DDBJ databases">
        <title>Genomic analysis of 38 Legionella species identifies large and diverse effector repertoires.</title>
        <authorList>
            <person name="Burstein D."/>
            <person name="Amaro F."/>
            <person name="Zusman T."/>
            <person name="Lifshitz Z."/>
            <person name="Cohen O."/>
            <person name="Gilbert J.A."/>
            <person name="Pupko T."/>
            <person name="Shuman H.A."/>
            <person name="Segal G."/>
        </authorList>
    </citation>
    <scope>NUCLEOTIDE SEQUENCE [LARGE SCALE GENOMIC DNA]</scope>
    <source>
        <strain evidence="1 3">CDC#1407-AL-14</strain>
    </source>
</reference>
<dbReference type="RefSeq" id="WP_058524692.1">
    <property type="nucleotide sequence ID" value="NZ_CAAAHV010000004.1"/>
</dbReference>
<dbReference type="AlphaFoldDB" id="A0A378I8X3"/>
<accession>A0A378I8X3</accession>
<reference evidence="2 4" key="2">
    <citation type="submission" date="2018-06" db="EMBL/GenBank/DDBJ databases">
        <authorList>
            <consortium name="Pathogen Informatics"/>
            <person name="Doyle S."/>
        </authorList>
    </citation>
    <scope>NUCLEOTIDE SEQUENCE [LARGE SCALE GENOMIC DNA]</scope>
    <source>
        <strain evidence="2 4">NCTC12437</strain>
    </source>
</reference>
<proteinExistence type="predicted"/>
<sequence length="393" mass="45404">MFILNFSGINHSEIEGKLKQIPSDETHVKIEADSENQSEFARLCYTLPNLPPQIDQLTLDEDMLKQILDKPELSFCVKAKLRLNQLEKLIVLDSEGKENAYKDSQSITHLLGITKNYFKPDTQLLRSIELWPQWKVDRLLASIPDDQTELDFTEVDLTQLSLQPCKEKFFDALPDRITTIKLSNTNIHKLHYVDFDYFCQLLTKFNNIYFDFDEIRISLQDRDPHVLHSKILSLKNGTSNAQIHLIKNNDEVISYTPETFKEMIEKQDPHLVKLNSSAPNQSHTHSIFKPVQKLALADNYAILQLAGKIRQEISGFKQSCFGLNNLKKANKLQQAFDRALTQVTKNTTPDEFLDYKEDDQESIREALSYNRIGFFDKPKSLVRIETQARVLSV</sequence>
<dbReference type="Proteomes" id="UP000255066">
    <property type="component" value="Unassembled WGS sequence"/>
</dbReference>
<protein>
    <submittedName>
        <fullName evidence="2">Uncharacterized protein</fullName>
    </submittedName>
</protein>
<dbReference type="EMBL" id="LNXT01000048">
    <property type="protein sequence ID" value="KTC68100.1"/>
    <property type="molecule type" value="Genomic_DNA"/>
</dbReference>
<name>A0A378I8X3_9GAMM</name>